<dbReference type="SUPFAM" id="SSF55931">
    <property type="entry name" value="Glutamine synthetase/guanido kinase"/>
    <property type="match status" value="1"/>
</dbReference>
<sequence>MGVEEEFLLVDARTRAPASRAPRVLACADELPPGADGASVKAELLETQAEAATGVCVSADDLATQLRAGRARLAAAARHHGARIVSTGTPVLPGPEPVLTTGKRFQAISDTYQGIVARYQASGCHVHVEVKERDTAVAVLNHLRPWLPTLLALSANSPFDGGRDSGHASWRMVEQSRFPGSGVPPWCSSAHEYDRRVDALVDAGVLVDPSMSFWLARASSTLPTVEFRVADACVTPDEAVLQALLSRALVRAALDDLAAGREAPPADEEFCRAAVWSAARYGLNGPAVDPVARRQVPAEHLLQALLERVTPALHETGDHERVQTLLAGVRRLGTGAERQRREASRGLLAVVDMLADATSAEDDLRAVAGGPGGAAG</sequence>
<dbReference type="EC" id="6.3.2.2" evidence="5"/>
<proteinExistence type="inferred from homology"/>
<evidence type="ECO:0000256" key="3">
    <source>
        <dbReference type="ARBA" id="ARBA00022840"/>
    </source>
</evidence>
<comment type="caution">
    <text evidence="6">The sequence shown here is derived from an EMBL/GenBank/DDBJ whole genome shotgun (WGS) entry which is preliminary data.</text>
</comment>
<dbReference type="RefSeq" id="WP_242619469.1">
    <property type="nucleotide sequence ID" value="NZ_CAACUY010000118.1"/>
</dbReference>
<dbReference type="Gene3D" id="3.30.590.20">
    <property type="match status" value="1"/>
</dbReference>
<dbReference type="Proteomes" id="UP001597063">
    <property type="component" value="Unassembled WGS sequence"/>
</dbReference>
<keyword evidence="7" id="KW-1185">Reference proteome</keyword>
<evidence type="ECO:0000313" key="6">
    <source>
        <dbReference type="EMBL" id="MFD0690772.1"/>
    </source>
</evidence>
<dbReference type="PANTHER" id="PTHR36510:SF1">
    <property type="entry name" value="GLUTAMATE--CYSTEINE LIGASE 2-RELATED"/>
    <property type="match status" value="1"/>
</dbReference>
<dbReference type="InterPro" id="IPR050141">
    <property type="entry name" value="GCL_type2/YbdK_subfam"/>
</dbReference>
<keyword evidence="2 5" id="KW-0547">Nucleotide-binding</keyword>
<dbReference type="InterPro" id="IPR006336">
    <property type="entry name" value="GCS2"/>
</dbReference>
<dbReference type="InterPro" id="IPR014746">
    <property type="entry name" value="Gln_synth/guanido_kin_cat_dom"/>
</dbReference>
<dbReference type="InterPro" id="IPR011793">
    <property type="entry name" value="YbdK"/>
</dbReference>
<keyword evidence="1 5" id="KW-0436">Ligase</keyword>
<keyword evidence="3 5" id="KW-0067">ATP-binding</keyword>
<dbReference type="Pfam" id="PF04107">
    <property type="entry name" value="GCS2"/>
    <property type="match status" value="1"/>
</dbReference>
<reference evidence="7" key="1">
    <citation type="journal article" date="2019" name="Int. J. Syst. Evol. Microbiol.">
        <title>The Global Catalogue of Microorganisms (GCM) 10K type strain sequencing project: providing services to taxonomists for standard genome sequencing and annotation.</title>
        <authorList>
            <consortium name="The Broad Institute Genomics Platform"/>
            <consortium name="The Broad Institute Genome Sequencing Center for Infectious Disease"/>
            <person name="Wu L."/>
            <person name="Ma J."/>
        </authorList>
    </citation>
    <scope>NUCLEOTIDE SEQUENCE [LARGE SCALE GENOMIC DNA]</scope>
    <source>
        <strain evidence="7">JCM 9371</strain>
    </source>
</reference>
<comment type="similarity">
    <text evidence="5">Belongs to the glutamate--cysteine ligase type 2 family. YbdK subfamily.</text>
</comment>
<protein>
    <recommendedName>
        <fullName evidence="5">Putative glutamate--cysteine ligase 2</fullName>
        <ecNumber evidence="5">6.3.2.2</ecNumber>
    </recommendedName>
    <alternativeName>
        <fullName evidence="5">Gamma-glutamylcysteine synthetase 2</fullName>
        <shortName evidence="5">GCS 2</shortName>
        <shortName evidence="5">Gamma-GCS 2</shortName>
    </alternativeName>
</protein>
<dbReference type="NCBIfam" id="NF010041">
    <property type="entry name" value="PRK13517.1-1"/>
    <property type="match status" value="1"/>
</dbReference>
<dbReference type="EMBL" id="JBHTGP010000018">
    <property type="protein sequence ID" value="MFD0690772.1"/>
    <property type="molecule type" value="Genomic_DNA"/>
</dbReference>
<accession>A0ABW2Y0H3</accession>
<organism evidence="6 7">
    <name type="scientific">Actinomadura fibrosa</name>
    <dbReference type="NCBI Taxonomy" id="111802"/>
    <lineage>
        <taxon>Bacteria</taxon>
        <taxon>Bacillati</taxon>
        <taxon>Actinomycetota</taxon>
        <taxon>Actinomycetes</taxon>
        <taxon>Streptosporangiales</taxon>
        <taxon>Thermomonosporaceae</taxon>
        <taxon>Actinomadura</taxon>
    </lineage>
</organism>
<evidence type="ECO:0000256" key="1">
    <source>
        <dbReference type="ARBA" id="ARBA00022598"/>
    </source>
</evidence>
<dbReference type="PANTHER" id="PTHR36510">
    <property type="entry name" value="GLUTAMATE--CYSTEINE LIGASE 2-RELATED"/>
    <property type="match status" value="1"/>
</dbReference>
<evidence type="ECO:0000313" key="7">
    <source>
        <dbReference type="Proteomes" id="UP001597063"/>
    </source>
</evidence>
<comment type="function">
    <text evidence="5">ATP-dependent carboxylate-amine ligase which exhibits weak glutamate--cysteine ligase activity.</text>
</comment>
<dbReference type="GO" id="GO:0004357">
    <property type="term" value="F:glutamate-cysteine ligase activity"/>
    <property type="evidence" value="ECO:0007669"/>
    <property type="project" value="UniProtKB-EC"/>
</dbReference>
<gene>
    <name evidence="6" type="ORF">ACFQZM_40215</name>
</gene>
<evidence type="ECO:0000256" key="2">
    <source>
        <dbReference type="ARBA" id="ARBA00022741"/>
    </source>
</evidence>
<comment type="catalytic activity">
    <reaction evidence="4 5">
        <text>L-cysteine + L-glutamate + ATP = gamma-L-glutamyl-L-cysteine + ADP + phosphate + H(+)</text>
        <dbReference type="Rhea" id="RHEA:13285"/>
        <dbReference type="ChEBI" id="CHEBI:15378"/>
        <dbReference type="ChEBI" id="CHEBI:29985"/>
        <dbReference type="ChEBI" id="CHEBI:30616"/>
        <dbReference type="ChEBI" id="CHEBI:35235"/>
        <dbReference type="ChEBI" id="CHEBI:43474"/>
        <dbReference type="ChEBI" id="CHEBI:58173"/>
        <dbReference type="ChEBI" id="CHEBI:456216"/>
        <dbReference type="EC" id="6.3.2.2"/>
    </reaction>
</comment>
<dbReference type="HAMAP" id="MF_01609">
    <property type="entry name" value="Glu_cys_ligase_2"/>
    <property type="match status" value="1"/>
</dbReference>
<evidence type="ECO:0000256" key="4">
    <source>
        <dbReference type="ARBA" id="ARBA00048819"/>
    </source>
</evidence>
<name>A0ABW2Y0H3_9ACTN</name>
<evidence type="ECO:0000256" key="5">
    <source>
        <dbReference type="HAMAP-Rule" id="MF_01609"/>
    </source>
</evidence>
<dbReference type="NCBIfam" id="TIGR02050">
    <property type="entry name" value="gshA_cyan_rel"/>
    <property type="match status" value="1"/>
</dbReference>